<accession>A0A085ZU75</accession>
<keyword evidence="3" id="KW-1185">Reference proteome</keyword>
<dbReference type="AlphaFoldDB" id="A0A085ZU75"/>
<keyword evidence="1" id="KW-0732">Signal</keyword>
<feature type="signal peptide" evidence="1">
    <location>
        <begin position="1"/>
        <end position="21"/>
    </location>
</feature>
<organism evidence="2 3">
    <name type="scientific">Chryseobacterium luteum</name>
    <dbReference type="NCBI Taxonomy" id="421531"/>
    <lineage>
        <taxon>Bacteria</taxon>
        <taxon>Pseudomonadati</taxon>
        <taxon>Bacteroidota</taxon>
        <taxon>Flavobacteriia</taxon>
        <taxon>Flavobacteriales</taxon>
        <taxon>Weeksellaceae</taxon>
        <taxon>Chryseobacterium group</taxon>
        <taxon>Chryseobacterium</taxon>
    </lineage>
</organism>
<evidence type="ECO:0000256" key="1">
    <source>
        <dbReference type="SAM" id="SignalP"/>
    </source>
</evidence>
<name>A0A085ZU75_9FLAO</name>
<dbReference type="EMBL" id="JPRO01000004">
    <property type="protein sequence ID" value="KFF07989.1"/>
    <property type="molecule type" value="Genomic_DNA"/>
</dbReference>
<sequence length="130" mass="14266">MKKLFTSVLIGLAVLSSTACKHPGKEAETLTEVVPENKDETSKDIFTDSYGDKIEVTINHTKGTATVHLEGKTYDLKKSEALPDYTASNEEYQYSNIKGNITLLKKNVDMVLFHAKSETKGSGSAKMASY</sequence>
<dbReference type="OrthoDB" id="1269231at2"/>
<evidence type="ECO:0000313" key="3">
    <source>
        <dbReference type="Proteomes" id="UP000028703"/>
    </source>
</evidence>
<dbReference type="Proteomes" id="UP000028703">
    <property type="component" value="Unassembled WGS sequence"/>
</dbReference>
<dbReference type="PROSITE" id="PS51257">
    <property type="entry name" value="PROKAR_LIPOPROTEIN"/>
    <property type="match status" value="1"/>
</dbReference>
<proteinExistence type="predicted"/>
<evidence type="ECO:0000313" key="2">
    <source>
        <dbReference type="EMBL" id="KFF07989.1"/>
    </source>
</evidence>
<dbReference type="eggNOG" id="ENOG502ZZPW">
    <property type="taxonomic scope" value="Bacteria"/>
</dbReference>
<reference evidence="2 3" key="1">
    <citation type="submission" date="2014-07" db="EMBL/GenBank/DDBJ databases">
        <title>Genome of Chryseobacterium luteum DSM 18605.</title>
        <authorList>
            <person name="Stropko S.J."/>
            <person name="Pipes S.E."/>
            <person name="Newman J.D."/>
        </authorList>
    </citation>
    <scope>NUCLEOTIDE SEQUENCE [LARGE SCALE GENOMIC DNA]</scope>
    <source>
        <strain evidence="2 3">DSM 18605</strain>
    </source>
</reference>
<dbReference type="RefSeq" id="WP_034703337.1">
    <property type="nucleotide sequence ID" value="NZ_JPRO01000004.1"/>
</dbReference>
<comment type="caution">
    <text evidence="2">The sequence shown here is derived from an EMBL/GenBank/DDBJ whole genome shotgun (WGS) entry which is preliminary data.</text>
</comment>
<evidence type="ECO:0008006" key="4">
    <source>
        <dbReference type="Google" id="ProtNLM"/>
    </source>
</evidence>
<protein>
    <recommendedName>
        <fullName evidence="4">Lipoprotein</fullName>
    </recommendedName>
</protein>
<feature type="chain" id="PRO_5001801786" description="Lipoprotein" evidence="1">
    <location>
        <begin position="22"/>
        <end position="130"/>
    </location>
</feature>
<gene>
    <name evidence="2" type="ORF">IX38_07455</name>
</gene>